<dbReference type="EMBL" id="BJWI01000015">
    <property type="protein sequence ID" value="GEM01710.1"/>
    <property type="molecule type" value="Genomic_DNA"/>
</dbReference>
<dbReference type="Proteomes" id="UP000321547">
    <property type="component" value="Unassembled WGS sequence"/>
</dbReference>
<dbReference type="GO" id="GO:0007165">
    <property type="term" value="P:signal transduction"/>
    <property type="evidence" value="ECO:0007669"/>
    <property type="project" value="UniProtKB-KW"/>
</dbReference>
<evidence type="ECO:0000313" key="10">
    <source>
        <dbReference type="EMBL" id="GEM01710.1"/>
    </source>
</evidence>
<feature type="transmembrane region" description="Helical" evidence="7">
    <location>
        <begin position="12"/>
        <end position="35"/>
    </location>
</feature>
<dbReference type="Pfam" id="PF00015">
    <property type="entry name" value="MCPsignal"/>
    <property type="match status" value="1"/>
</dbReference>
<dbReference type="InterPro" id="IPR003660">
    <property type="entry name" value="HAMP_dom"/>
</dbReference>
<dbReference type="RefSeq" id="WP_089832196.1">
    <property type="nucleotide sequence ID" value="NZ_BJWI01000015.1"/>
</dbReference>
<dbReference type="STRING" id="306540.SAMN05421839_1202"/>
<keyword evidence="7" id="KW-0812">Transmembrane</keyword>
<accession>A0A1I5QA74</accession>
<gene>
    <name evidence="10" type="ORF">HHA03_12420</name>
    <name evidence="11" type="ORF">SAMN05421839_1202</name>
</gene>
<protein>
    <submittedName>
        <fullName evidence="11">Methyl-accepting chemotaxis protein</fullName>
    </submittedName>
</protein>
<reference evidence="11 12" key="1">
    <citation type="submission" date="2016-10" db="EMBL/GenBank/DDBJ databases">
        <authorList>
            <person name="de Groot N.N."/>
        </authorList>
    </citation>
    <scope>NUCLEOTIDE SEQUENCE [LARGE SCALE GENOMIC DNA]</scope>
    <source>
        <strain evidence="11 12">DSM 17073</strain>
    </source>
</reference>
<evidence type="ECO:0000256" key="3">
    <source>
        <dbReference type="ARBA" id="ARBA00023136"/>
    </source>
</evidence>
<dbReference type="PANTHER" id="PTHR32089:SF112">
    <property type="entry name" value="LYSOZYME-LIKE PROTEIN-RELATED"/>
    <property type="match status" value="1"/>
</dbReference>
<feature type="domain" description="Methyl-accepting transducer" evidence="8">
    <location>
        <begin position="277"/>
        <end position="534"/>
    </location>
</feature>
<sequence length="563" mass="60684">MKKRGLKSLKGKILIGFLVVVGLSVLLSGFMIVMMQLSNTKTENMIEDELPNLVIDEHLALNMQERTSLLSSYLLYDDEVYREAFESGLEETFALEEEALALSDSEELDRLINLKIEWGQRTDQVMAMVDAGNIPQARMFLENEVQPLSTELINGFKALAAGREETIESMGEDVISMGTIMIMSSGAAVIVIIVLALVIAFVMAGSITKPIKKVTERMHLLSQGKLNHEPLESRLRDESGQLMDATNELNRQMNLLISQLEDVSTTVGRHSDGLSQSAVEVSSGADQIAITMGELADGSESQASHASELSEGMHVLNTEMTTALEQGQGAHGETANVLALTKEGQSLMKASVEAMRNIDRVINGSVTRVEELNNNAQSISKMVSVIEDIAEQTNLLALNASIEAARAGEHGKGFSVVADEVRKLAEQVATSVKDITGTVDTIQTSSIQVNNDLKEGYGVVKSGTEKINQTNATFNQIDTAVGSTATSIDQIVSSLNHVSSETARLLTAVEEVASISEESAAGVEETSASVEEMNGSMQTIADGAKDLTNLVDDLKQIVSRFEV</sequence>
<evidence type="ECO:0000256" key="5">
    <source>
        <dbReference type="ARBA" id="ARBA00029447"/>
    </source>
</evidence>
<dbReference type="AlphaFoldDB" id="A0A1I5QA74"/>
<dbReference type="PANTHER" id="PTHR32089">
    <property type="entry name" value="METHYL-ACCEPTING CHEMOTAXIS PROTEIN MCPB"/>
    <property type="match status" value="1"/>
</dbReference>
<evidence type="ECO:0000256" key="7">
    <source>
        <dbReference type="SAM" id="Phobius"/>
    </source>
</evidence>
<evidence type="ECO:0000256" key="6">
    <source>
        <dbReference type="PROSITE-ProRule" id="PRU00284"/>
    </source>
</evidence>
<evidence type="ECO:0000256" key="4">
    <source>
        <dbReference type="ARBA" id="ARBA00023224"/>
    </source>
</evidence>
<dbReference type="Proteomes" id="UP000242243">
    <property type="component" value="Unassembled WGS sequence"/>
</dbReference>
<feature type="transmembrane region" description="Helical" evidence="7">
    <location>
        <begin position="180"/>
        <end position="203"/>
    </location>
</feature>
<dbReference type="PROSITE" id="PS50111">
    <property type="entry name" value="CHEMOTAXIS_TRANSDUC_2"/>
    <property type="match status" value="1"/>
</dbReference>
<evidence type="ECO:0000259" key="9">
    <source>
        <dbReference type="PROSITE" id="PS50885"/>
    </source>
</evidence>
<dbReference type="OrthoDB" id="2168386at2"/>
<evidence type="ECO:0000313" key="12">
    <source>
        <dbReference type="Proteomes" id="UP000242243"/>
    </source>
</evidence>
<dbReference type="SUPFAM" id="SSF58104">
    <property type="entry name" value="Methyl-accepting chemotaxis protein (MCP) signaling domain"/>
    <property type="match status" value="1"/>
</dbReference>
<keyword evidence="7" id="KW-1133">Transmembrane helix</keyword>
<dbReference type="PROSITE" id="PS50885">
    <property type="entry name" value="HAMP"/>
    <property type="match status" value="1"/>
</dbReference>
<dbReference type="Gene3D" id="6.10.340.10">
    <property type="match status" value="1"/>
</dbReference>
<keyword evidence="3 7" id="KW-0472">Membrane</keyword>
<keyword evidence="4 6" id="KW-0807">Transducer</keyword>
<feature type="domain" description="HAMP" evidence="9">
    <location>
        <begin position="205"/>
        <end position="258"/>
    </location>
</feature>
<organism evidence="11 12">
    <name type="scientific">Halolactibacillus halophilus</name>
    <dbReference type="NCBI Taxonomy" id="306540"/>
    <lineage>
        <taxon>Bacteria</taxon>
        <taxon>Bacillati</taxon>
        <taxon>Bacillota</taxon>
        <taxon>Bacilli</taxon>
        <taxon>Bacillales</taxon>
        <taxon>Bacillaceae</taxon>
        <taxon>Halolactibacillus</taxon>
    </lineage>
</organism>
<keyword evidence="13" id="KW-1185">Reference proteome</keyword>
<dbReference type="CDD" id="cd06225">
    <property type="entry name" value="HAMP"/>
    <property type="match status" value="1"/>
</dbReference>
<evidence type="ECO:0000313" key="13">
    <source>
        <dbReference type="Proteomes" id="UP000321547"/>
    </source>
</evidence>
<evidence type="ECO:0000313" key="11">
    <source>
        <dbReference type="EMBL" id="SFP43133.1"/>
    </source>
</evidence>
<dbReference type="GO" id="GO:0005886">
    <property type="term" value="C:plasma membrane"/>
    <property type="evidence" value="ECO:0007669"/>
    <property type="project" value="UniProtKB-SubCell"/>
</dbReference>
<proteinExistence type="inferred from homology"/>
<evidence type="ECO:0000256" key="1">
    <source>
        <dbReference type="ARBA" id="ARBA00004236"/>
    </source>
</evidence>
<dbReference type="Gene3D" id="1.10.287.950">
    <property type="entry name" value="Methyl-accepting chemotaxis protein"/>
    <property type="match status" value="1"/>
</dbReference>
<dbReference type="SMART" id="SM00283">
    <property type="entry name" value="MA"/>
    <property type="match status" value="1"/>
</dbReference>
<dbReference type="EMBL" id="FOXC01000020">
    <property type="protein sequence ID" value="SFP43133.1"/>
    <property type="molecule type" value="Genomic_DNA"/>
</dbReference>
<comment type="subcellular location">
    <subcellularLocation>
        <location evidence="1">Cell membrane</location>
    </subcellularLocation>
</comment>
<evidence type="ECO:0000259" key="8">
    <source>
        <dbReference type="PROSITE" id="PS50111"/>
    </source>
</evidence>
<name>A0A1I5QA74_9BACI</name>
<evidence type="ECO:0000256" key="2">
    <source>
        <dbReference type="ARBA" id="ARBA00022475"/>
    </source>
</evidence>
<comment type="similarity">
    <text evidence="5">Belongs to the methyl-accepting chemotaxis (MCP) protein family.</text>
</comment>
<reference evidence="10 13" key="2">
    <citation type="submission" date="2019-07" db="EMBL/GenBank/DDBJ databases">
        <title>Whole genome shotgun sequence of Halolactibacillus halophilus NBRC 100868.</title>
        <authorList>
            <person name="Hosoyama A."/>
            <person name="Uohara A."/>
            <person name="Ohji S."/>
            <person name="Ichikawa N."/>
        </authorList>
    </citation>
    <scope>NUCLEOTIDE SEQUENCE [LARGE SCALE GENOMIC DNA]</scope>
    <source>
        <strain evidence="10 13">NBRC 100868</strain>
    </source>
</reference>
<dbReference type="InterPro" id="IPR004089">
    <property type="entry name" value="MCPsignal_dom"/>
</dbReference>
<keyword evidence="2" id="KW-1003">Cell membrane</keyword>